<proteinExistence type="predicted"/>
<reference evidence="1" key="1">
    <citation type="submission" date="2014-11" db="EMBL/GenBank/DDBJ databases">
        <authorList>
            <person name="Amaro Gonzalez C."/>
        </authorList>
    </citation>
    <scope>NUCLEOTIDE SEQUENCE</scope>
</reference>
<evidence type="ECO:0000313" key="1">
    <source>
        <dbReference type="EMBL" id="JAH04313.1"/>
    </source>
</evidence>
<accession>A0A0E9PKH4</accession>
<sequence length="46" mass="5624">MGNPMKLTALLQKENQPARRKWERGSRRRLLLRRVVWKWGLRPLQV</sequence>
<reference evidence="1" key="2">
    <citation type="journal article" date="2015" name="Fish Shellfish Immunol.">
        <title>Early steps in the European eel (Anguilla anguilla)-Vibrio vulnificus interaction in the gills: Role of the RtxA13 toxin.</title>
        <authorList>
            <person name="Callol A."/>
            <person name="Pajuelo D."/>
            <person name="Ebbesson L."/>
            <person name="Teles M."/>
            <person name="MacKenzie S."/>
            <person name="Amaro C."/>
        </authorList>
    </citation>
    <scope>NUCLEOTIDE SEQUENCE</scope>
</reference>
<dbReference type="AlphaFoldDB" id="A0A0E9PKH4"/>
<organism evidence="1">
    <name type="scientific">Anguilla anguilla</name>
    <name type="common">European freshwater eel</name>
    <name type="synonym">Muraena anguilla</name>
    <dbReference type="NCBI Taxonomy" id="7936"/>
    <lineage>
        <taxon>Eukaryota</taxon>
        <taxon>Metazoa</taxon>
        <taxon>Chordata</taxon>
        <taxon>Craniata</taxon>
        <taxon>Vertebrata</taxon>
        <taxon>Euteleostomi</taxon>
        <taxon>Actinopterygii</taxon>
        <taxon>Neopterygii</taxon>
        <taxon>Teleostei</taxon>
        <taxon>Anguilliformes</taxon>
        <taxon>Anguillidae</taxon>
        <taxon>Anguilla</taxon>
    </lineage>
</organism>
<name>A0A0E9PKH4_ANGAN</name>
<protein>
    <submittedName>
        <fullName evidence="1">Uncharacterized protein</fullName>
    </submittedName>
</protein>
<dbReference type="EMBL" id="GBXM01104264">
    <property type="protein sequence ID" value="JAH04313.1"/>
    <property type="molecule type" value="Transcribed_RNA"/>
</dbReference>